<dbReference type="EMBL" id="DQ441423">
    <property type="protein sequence ID" value="ABF24214.1"/>
    <property type="molecule type" value="Genomic_DNA"/>
</dbReference>
<dbReference type="InterPro" id="IPR035271">
    <property type="entry name" value="DUF5432"/>
</dbReference>
<evidence type="ECO:0000313" key="3">
    <source>
        <dbReference type="Proteomes" id="UP000165444"/>
    </source>
</evidence>
<gene>
    <name evidence="1" type="ORF">VARV_CNG70_227_051</name>
    <name evidence="2" type="ORF">VARV_CNG70_46_051</name>
</gene>
<dbReference type="EMBL" id="DQ437583">
    <property type="protein sequence ID" value="ABG43824.1"/>
    <property type="molecule type" value="Genomic_DNA"/>
</dbReference>
<dbReference type="Proteomes" id="UP000165444">
    <property type="component" value="Segment"/>
</dbReference>
<protein>
    <submittedName>
        <fullName evidence="1">Uncharacterized protein</fullName>
    </submittedName>
</protein>
<organism evidence="1 4">
    <name type="scientific">Variola virus</name>
    <dbReference type="NCBI Taxonomy" id="10255"/>
    <lineage>
        <taxon>Viruses</taxon>
        <taxon>Varidnaviria</taxon>
        <taxon>Bamfordvirae</taxon>
        <taxon>Nucleocytoviricota</taxon>
        <taxon>Pokkesviricetes</taxon>
        <taxon>Chitovirales</taxon>
        <taxon>Poxviridae</taxon>
        <taxon>Chordopoxvirinae</taxon>
        <taxon>Orthopoxvirus</taxon>
        <taxon>Orthopoxvirus variola</taxon>
    </lineage>
</organism>
<evidence type="ECO:0000313" key="4">
    <source>
        <dbReference type="Proteomes" id="UP000170428"/>
    </source>
</evidence>
<proteinExistence type="predicted"/>
<reference evidence="3 4" key="1">
    <citation type="journal article" date="2006" name="Science">
        <title>Genome sequence diversity and clues to the evolution of variola (smallpox) virus.</title>
        <authorList>
            <person name="Esposito J.J."/>
            <person name="Sammons S.A."/>
            <person name="Frace A.M."/>
            <person name="Osborne J.D."/>
            <person name="Olsen-Rasmussen M."/>
            <person name="Zhang M."/>
            <person name="Govil D."/>
            <person name="Damon I.K."/>
            <person name="Kline R."/>
            <person name="Laker M."/>
            <person name="Li Y."/>
            <person name="Smith G.L."/>
            <person name="Meyer H."/>
            <person name="LeDuc J.W."/>
            <person name="Wohlhueter R.M."/>
        </authorList>
    </citation>
    <scope>NUCLEOTIDE SEQUENCE [LARGE SCALE GENOMIC DNA]</scope>
    <source>
        <strain evidence="2">Congo 1970 v70-46 Kinshasa</strain>
        <strain evidence="1">Congo 9 1970</strain>
    </source>
</reference>
<dbReference type="Pfam" id="PF17497">
    <property type="entry name" value="DUF5432"/>
    <property type="match status" value="1"/>
</dbReference>
<evidence type="ECO:0000313" key="1">
    <source>
        <dbReference type="EMBL" id="ABF24214.1"/>
    </source>
</evidence>
<dbReference type="Proteomes" id="UP000170428">
    <property type="component" value="Segment"/>
</dbReference>
<evidence type="ECO:0000313" key="2">
    <source>
        <dbReference type="EMBL" id="ABG43824.1"/>
    </source>
</evidence>
<sequence>MLHEFHTWRLLKFRVESCSSIHLLSLHPLYVIMSPMDIIGFNKYFRYRNKILFVDVFDYHLLCFLENFSLHDLYKPVITFYNERSIVSVSVTKINIFRIIFIS</sequence>
<accession>Q0NJQ5</accession>
<name>Q0NJQ5_VARV</name>
<organismHost>
    <name type="scientific">Homo sapiens</name>
    <name type="common">Human</name>
    <dbReference type="NCBI Taxonomy" id="9606"/>
</organismHost>